<proteinExistence type="predicted"/>
<evidence type="ECO:0000256" key="1">
    <source>
        <dbReference type="SAM" id="Phobius"/>
    </source>
</evidence>
<comment type="caution">
    <text evidence="2">The sequence shown here is derived from an EMBL/GenBank/DDBJ whole genome shotgun (WGS) entry which is preliminary data.</text>
</comment>
<keyword evidence="1" id="KW-0472">Membrane</keyword>
<keyword evidence="3" id="KW-1185">Reference proteome</keyword>
<keyword evidence="1" id="KW-0812">Transmembrane</keyword>
<dbReference type="Pfam" id="PF09945">
    <property type="entry name" value="DUF2177"/>
    <property type="match status" value="1"/>
</dbReference>
<keyword evidence="1" id="KW-1133">Transmembrane helix</keyword>
<dbReference type="RefSeq" id="WP_369667722.1">
    <property type="nucleotide sequence ID" value="NZ_JBDKXB010000019.1"/>
</dbReference>
<sequence>MPSLFYAKLYLLTVPVFFVIDLLWLGVIAKNFYREQLAHLLSPTVHWPAAFSFYLIYIAGILYFAVAPALAEDSLARALVNGALFGFFTYLTYELTNMATLPNWPLKVVIVDTLWGVTLCASVAMASFLIGRWLAG</sequence>
<evidence type="ECO:0000313" key="2">
    <source>
        <dbReference type="EMBL" id="MEY6433338.1"/>
    </source>
</evidence>
<organism evidence="2 3">
    <name type="scientific">Thioalkalicoccus limnaeus</name>
    <dbReference type="NCBI Taxonomy" id="120681"/>
    <lineage>
        <taxon>Bacteria</taxon>
        <taxon>Pseudomonadati</taxon>
        <taxon>Pseudomonadota</taxon>
        <taxon>Gammaproteobacteria</taxon>
        <taxon>Chromatiales</taxon>
        <taxon>Chromatiaceae</taxon>
        <taxon>Thioalkalicoccus</taxon>
    </lineage>
</organism>
<gene>
    <name evidence="2" type="ORF">ABC977_13095</name>
</gene>
<feature type="transmembrane region" description="Helical" evidence="1">
    <location>
        <begin position="9"/>
        <end position="29"/>
    </location>
</feature>
<evidence type="ECO:0000313" key="3">
    <source>
        <dbReference type="Proteomes" id="UP001564408"/>
    </source>
</evidence>
<dbReference type="Proteomes" id="UP001564408">
    <property type="component" value="Unassembled WGS sequence"/>
</dbReference>
<dbReference type="InterPro" id="IPR018687">
    <property type="entry name" value="DUF2177_membr"/>
</dbReference>
<protein>
    <submittedName>
        <fullName evidence="2">DUF2177 family protein</fullName>
    </submittedName>
</protein>
<accession>A0ABV4BFM5</accession>
<feature type="transmembrane region" description="Helical" evidence="1">
    <location>
        <begin position="113"/>
        <end position="135"/>
    </location>
</feature>
<reference evidence="2 3" key="1">
    <citation type="submission" date="2024-05" db="EMBL/GenBank/DDBJ databases">
        <title>Genome Sequence and Characterization of the New Strain Purple Sulfur Bacterium of Genus Thioalkalicoccus.</title>
        <authorList>
            <person name="Bryantseva I.A."/>
            <person name="Kyndt J.A."/>
            <person name="Imhoff J.F."/>
        </authorList>
    </citation>
    <scope>NUCLEOTIDE SEQUENCE [LARGE SCALE GENOMIC DNA]</scope>
    <source>
        <strain evidence="2 3">Um2</strain>
    </source>
</reference>
<name>A0ABV4BFM5_9GAMM</name>
<feature type="transmembrane region" description="Helical" evidence="1">
    <location>
        <begin position="49"/>
        <end position="67"/>
    </location>
</feature>
<dbReference type="EMBL" id="JBDKXB010000019">
    <property type="protein sequence ID" value="MEY6433338.1"/>
    <property type="molecule type" value="Genomic_DNA"/>
</dbReference>
<feature type="transmembrane region" description="Helical" evidence="1">
    <location>
        <begin position="74"/>
        <end position="93"/>
    </location>
</feature>